<dbReference type="EMBL" id="QEAM01000067">
    <property type="protein sequence ID" value="TPX47867.1"/>
    <property type="molecule type" value="Genomic_DNA"/>
</dbReference>
<organism evidence="2 3">
    <name type="scientific">Synchytrium endobioticum</name>
    <dbReference type="NCBI Taxonomy" id="286115"/>
    <lineage>
        <taxon>Eukaryota</taxon>
        <taxon>Fungi</taxon>
        <taxon>Fungi incertae sedis</taxon>
        <taxon>Chytridiomycota</taxon>
        <taxon>Chytridiomycota incertae sedis</taxon>
        <taxon>Chytridiomycetes</taxon>
        <taxon>Synchytriales</taxon>
        <taxon>Synchytriaceae</taxon>
        <taxon>Synchytrium</taxon>
    </lineage>
</organism>
<reference evidence="2 3" key="1">
    <citation type="journal article" date="2019" name="Sci. Rep.">
        <title>Comparative genomics of chytrid fungi reveal insights into the obligate biotrophic and pathogenic lifestyle of Synchytrium endobioticum.</title>
        <authorList>
            <person name="van de Vossenberg B.T.L.H."/>
            <person name="Warris S."/>
            <person name="Nguyen H.D.T."/>
            <person name="van Gent-Pelzer M.P.E."/>
            <person name="Joly D.L."/>
            <person name="van de Geest H.C."/>
            <person name="Bonants P.J.M."/>
            <person name="Smith D.S."/>
            <person name="Levesque C.A."/>
            <person name="van der Lee T.A.J."/>
        </authorList>
    </citation>
    <scope>NUCLEOTIDE SEQUENCE [LARGE SCALE GENOMIC DNA]</scope>
    <source>
        <strain evidence="2 3">LEV6574</strain>
    </source>
</reference>
<dbReference type="AlphaFoldDB" id="A0A507D916"/>
<evidence type="ECO:0000256" key="1">
    <source>
        <dbReference type="SAM" id="MobiDB-lite"/>
    </source>
</evidence>
<accession>A0A507D916</accession>
<proteinExistence type="predicted"/>
<protein>
    <submittedName>
        <fullName evidence="2">Uncharacterized protein</fullName>
    </submittedName>
</protein>
<dbReference type="Proteomes" id="UP000320475">
    <property type="component" value="Unassembled WGS sequence"/>
</dbReference>
<evidence type="ECO:0000313" key="3">
    <source>
        <dbReference type="Proteomes" id="UP000320475"/>
    </source>
</evidence>
<sequence>MPIASRYHRHQYDRVYHSTPTNHNKTPQAASGPAQTALSADGTNNAKALNKTTTCNNVGTSGSPVAGLPSSAAVIMSQPSRNKNDGALSFIDFMWTT</sequence>
<gene>
    <name evidence="2" type="ORF">SeLEV6574_g02423</name>
</gene>
<dbReference type="VEuPathDB" id="FungiDB:SeMB42_g07255"/>
<evidence type="ECO:0000313" key="2">
    <source>
        <dbReference type="EMBL" id="TPX47867.1"/>
    </source>
</evidence>
<feature type="compositionally biased region" description="Polar residues" evidence="1">
    <location>
        <begin position="18"/>
        <end position="42"/>
    </location>
</feature>
<feature type="region of interest" description="Disordered" evidence="1">
    <location>
        <begin position="1"/>
        <end position="45"/>
    </location>
</feature>
<name>A0A507D916_9FUNG</name>
<comment type="caution">
    <text evidence="2">The sequence shown here is derived from an EMBL/GenBank/DDBJ whole genome shotgun (WGS) entry which is preliminary data.</text>
</comment>